<dbReference type="InterPro" id="IPR017946">
    <property type="entry name" value="PLC-like_Pdiesterase_TIM-brl"/>
</dbReference>
<name>A0A0D2I1H9_9BACT</name>
<dbReference type="PANTHER" id="PTHR13593">
    <property type="match status" value="1"/>
</dbReference>
<dbReference type="GO" id="GO:0006629">
    <property type="term" value="P:lipid metabolic process"/>
    <property type="evidence" value="ECO:0007669"/>
    <property type="project" value="InterPro"/>
</dbReference>
<dbReference type="Proteomes" id="UP000032214">
    <property type="component" value="Unassembled WGS sequence"/>
</dbReference>
<dbReference type="GO" id="GO:0008081">
    <property type="term" value="F:phosphoric diester hydrolase activity"/>
    <property type="evidence" value="ECO:0007669"/>
    <property type="project" value="InterPro"/>
</dbReference>
<keyword evidence="2" id="KW-1185">Reference proteome</keyword>
<evidence type="ECO:0000313" key="2">
    <source>
        <dbReference type="Proteomes" id="UP000032214"/>
    </source>
</evidence>
<proteinExistence type="predicted"/>
<dbReference type="STRING" id="1306947.J120_04055"/>
<dbReference type="InterPro" id="IPR051057">
    <property type="entry name" value="PI-PLC_domain"/>
</dbReference>
<dbReference type="SUPFAM" id="SSF51695">
    <property type="entry name" value="PLC-like phosphodiesterases"/>
    <property type="match status" value="1"/>
</dbReference>
<evidence type="ECO:0000313" key="1">
    <source>
        <dbReference type="EMBL" id="KIX85080.1"/>
    </source>
</evidence>
<comment type="caution">
    <text evidence="1">The sequence shown here is derived from an EMBL/GenBank/DDBJ whole genome shotgun (WGS) entry which is preliminary data.</text>
</comment>
<dbReference type="Gene3D" id="3.20.20.190">
    <property type="entry name" value="Phosphatidylinositol (PI) phosphodiesterase"/>
    <property type="match status" value="1"/>
</dbReference>
<protein>
    <submittedName>
        <fullName evidence="1">Uncharacterized protein</fullName>
    </submittedName>
</protein>
<dbReference type="AlphaFoldDB" id="A0A0D2I1H9"/>
<accession>A0A0D2I1H9</accession>
<gene>
    <name evidence="1" type="ORF">J120_04055</name>
</gene>
<dbReference type="EMBL" id="ARQD01000003">
    <property type="protein sequence ID" value="KIX85080.1"/>
    <property type="molecule type" value="Genomic_DNA"/>
</dbReference>
<dbReference type="PANTHER" id="PTHR13593:SF140">
    <property type="entry name" value="PLC-LIKE PHOSPHODIESTERASE"/>
    <property type="match status" value="1"/>
</dbReference>
<sequence>MGGKIYVLLASIFVFAGWNADMEGYSYIPDWMPMCDVLLIIAHNSPQSKAYGWRYYQQLGTLTDQWNAGMRGAKINLHWYKPIKKVTQLVLERNEPRTCKLCKKRKKWCSKKTPYIALGHEPDGTTNCYLSVLQKSGPPMSALRYLSEFAQLLADNPQEVAVLILEDYLGCKSVRNGTHNYTPEDTAHALHELLEISGLAKYALKLDPEHYPNPDRAASVWPTVGYMRQTGKRLIIFTTDPAHALHSPVLNPCVGSPFNTTAWVFNWQMDWQARTCRMNICSPLHRGLLVHSTPPTSIPHNSLFGKLVNWYKRRGAKPAILGVPLEVTDYAQANSFEHIMDRIAAAEKSANTCATLLSIDFVEIGQSARAVHEINKARIAQRSEHILNSFNPAVSRPAITAMNPK</sequence>
<reference evidence="1 2" key="1">
    <citation type="journal article" date="2013" name="Proc. Natl. Acad. Sci. U.S.A.">
        <title>Candidate phylum TM6 genome recovered from a hospital sink biofilm provides genomic insights into this uncultivated phylum.</title>
        <authorList>
            <person name="McLean J.S."/>
            <person name="Lombardo M.J."/>
            <person name="Badger J.H."/>
            <person name="Edlund A."/>
            <person name="Novotny M."/>
            <person name="Yee-Greenbaum J."/>
            <person name="Vyahhi N."/>
            <person name="Hall A.P."/>
            <person name="Yang Y."/>
            <person name="Dupont C.L."/>
            <person name="Ziegler M.G."/>
            <person name="Chitsaz H."/>
            <person name="Allen A.E."/>
            <person name="Yooseph S."/>
            <person name="Tesler G."/>
            <person name="Pevzner P.A."/>
            <person name="Friedman R.M."/>
            <person name="Nealson K.H."/>
            <person name="Venter J.C."/>
            <person name="Lasken R.S."/>
        </authorList>
    </citation>
    <scope>NUCLEOTIDE SEQUENCE [LARGE SCALE GENOMIC DNA]</scope>
    <source>
        <strain evidence="1 2">TM6SC1</strain>
    </source>
</reference>
<organism evidence="1 2">
    <name type="scientific">candidate division TM6 bacterium JCVI TM6SC1</name>
    <dbReference type="NCBI Taxonomy" id="1306947"/>
    <lineage>
        <taxon>Bacteria</taxon>
        <taxon>Candidatus Babelota</taxon>
        <taxon>Vermiphilus</taxon>
    </lineage>
</organism>